<keyword evidence="2" id="KW-1185">Reference proteome</keyword>
<reference evidence="1 2" key="1">
    <citation type="submission" date="2016-10" db="EMBL/GenBank/DDBJ databases">
        <authorList>
            <person name="Varghese N."/>
            <person name="Submissions S."/>
        </authorList>
    </citation>
    <scope>NUCLEOTIDE SEQUENCE [LARGE SCALE GENOMIC DNA]</scope>
    <source>
        <strain evidence="1 2">DSM 9169</strain>
    </source>
</reference>
<gene>
    <name evidence="1" type="ORF">SAMN04489714_0852</name>
</gene>
<organism evidence="1 2">
    <name type="scientific">Schaalia radingae</name>
    <dbReference type="NCBI Taxonomy" id="131110"/>
    <lineage>
        <taxon>Bacteria</taxon>
        <taxon>Bacillati</taxon>
        <taxon>Actinomycetota</taxon>
        <taxon>Actinomycetes</taxon>
        <taxon>Actinomycetales</taxon>
        <taxon>Actinomycetaceae</taxon>
        <taxon>Schaalia</taxon>
    </lineage>
</organism>
<dbReference type="InterPro" id="IPR036117">
    <property type="entry name" value="DhaL_dom_sf"/>
</dbReference>
<dbReference type="Proteomes" id="UP000198976">
    <property type="component" value="Chromosome I"/>
</dbReference>
<dbReference type="EMBL" id="LT629792">
    <property type="protein sequence ID" value="SDT91543.1"/>
    <property type="molecule type" value="Genomic_DNA"/>
</dbReference>
<protein>
    <recommendedName>
        <fullName evidence="3">DhaL domain-containing protein</fullName>
    </recommendedName>
</protein>
<proteinExistence type="predicted"/>
<evidence type="ECO:0008006" key="3">
    <source>
        <dbReference type="Google" id="ProtNLM"/>
    </source>
</evidence>
<dbReference type="RefSeq" id="WP_058236489.1">
    <property type="nucleotide sequence ID" value="NZ_LT629792.1"/>
</dbReference>
<evidence type="ECO:0000313" key="2">
    <source>
        <dbReference type="Proteomes" id="UP000198976"/>
    </source>
</evidence>
<dbReference type="SUPFAM" id="SSF101473">
    <property type="entry name" value="DhaL-like"/>
    <property type="match status" value="1"/>
</dbReference>
<name>A0ABY0V6R9_9ACTO</name>
<dbReference type="Gene3D" id="1.25.40.340">
    <property type="match status" value="1"/>
</dbReference>
<sequence length="525" mass="55638">MTGELSAHTLAITLTTAATELAKLRPFLDDLDGWNSHDCDTGTNALLTVESMSRLAPTDPDMPLADYLDTLVSEGIRTGHGHVGLLITALWSAWAHALRQESGADLNPIIVRRMLTSAPWDAPDAHVNVAPALAAMFDEATSELEVLGATVPDQSDLVSLYSSQLQYGLINATDDYIDAGAAALIVIAASLDCTMRDDPAILDSLARMMSDLAHSHSRLVSTAARPRDAFNVDMIVAGSTDDATNAGDYLDALEARWAAVGATDLFAYGTWRFRIDTSAPLAVRPPHGTVTRFMVRDGRPDELIGVDTLSDGVTHRGAQLLERRTHQRIERATVIAMTHAPGLVEDLAQAGALTLLDPNDQDIEAITCALAHSSTGVSLIAACDSASRARAERIRDVSPHTVIVAPCEDDLTALECTRACASAFVPQPGGPTVAPVMQTMLTQSAARAAAASFALAITYDADEQLPLAVREVKARAPRRVRLLIGAADGPNLTATVRQMLAPDINELEVIDGGQAGPSIIQGLTV</sequence>
<evidence type="ECO:0000313" key="1">
    <source>
        <dbReference type="EMBL" id="SDT91543.1"/>
    </source>
</evidence>
<accession>A0ABY0V6R9</accession>